<dbReference type="EMBL" id="FNBG01000044">
    <property type="protein sequence ID" value="SDG44958.1"/>
    <property type="molecule type" value="Genomic_DNA"/>
</dbReference>
<evidence type="ECO:0000313" key="1">
    <source>
        <dbReference type="EMBL" id="SDG44958.1"/>
    </source>
</evidence>
<dbReference type="AlphaFoldDB" id="A0A1G7UC67"/>
<organism evidence="1 2">
    <name type="scientific">Fontibacillus panacisegetis</name>
    <dbReference type="NCBI Taxonomy" id="670482"/>
    <lineage>
        <taxon>Bacteria</taxon>
        <taxon>Bacillati</taxon>
        <taxon>Bacillota</taxon>
        <taxon>Bacilli</taxon>
        <taxon>Bacillales</taxon>
        <taxon>Paenibacillaceae</taxon>
        <taxon>Fontibacillus</taxon>
    </lineage>
</organism>
<dbReference type="Proteomes" id="UP000198972">
    <property type="component" value="Unassembled WGS sequence"/>
</dbReference>
<sequence>MLLQTIIITLSGFVLLMLISKLEGIQPYWNSSHTVFAEQKPIQLSDDNLVNEFIQLDLPVRLSKVEINGSILSVDLKVTENELSKANMYMGMAEIISFTFKRTTNIDQLLLRLVAEDRWVGGKYLLLAADVRRGTWPSSALTELKNTGDNDLAPELKSWFRVTESHLWKKRLQTNNEINGNITLE</sequence>
<name>A0A1G7UC67_9BACL</name>
<keyword evidence="2" id="KW-1185">Reference proteome</keyword>
<accession>A0A1G7UC67</accession>
<reference evidence="1 2" key="1">
    <citation type="submission" date="2016-10" db="EMBL/GenBank/DDBJ databases">
        <authorList>
            <person name="de Groot N.N."/>
        </authorList>
    </citation>
    <scope>NUCLEOTIDE SEQUENCE [LARGE SCALE GENOMIC DNA]</scope>
    <source>
        <strain evidence="1 2">DSM 28129</strain>
    </source>
</reference>
<protein>
    <submittedName>
        <fullName evidence="1">Uncharacterized protein</fullName>
    </submittedName>
</protein>
<proteinExistence type="predicted"/>
<evidence type="ECO:0000313" key="2">
    <source>
        <dbReference type="Proteomes" id="UP000198972"/>
    </source>
</evidence>
<dbReference type="STRING" id="670482.SAMN04488542_1444"/>
<gene>
    <name evidence="1" type="ORF">SAMN04488542_1444</name>
</gene>